<dbReference type="CDD" id="cd12797">
    <property type="entry name" value="M23_peptidase"/>
    <property type="match status" value="1"/>
</dbReference>
<dbReference type="Pfam" id="PF01551">
    <property type="entry name" value="Peptidase_M23"/>
    <property type="match status" value="1"/>
</dbReference>
<evidence type="ECO:0000259" key="1">
    <source>
        <dbReference type="Pfam" id="PF01551"/>
    </source>
</evidence>
<dbReference type="RefSeq" id="WP_120487440.1">
    <property type="nucleotide sequence ID" value="NZ_OUNC01000005.1"/>
</dbReference>
<dbReference type="Gene3D" id="2.70.70.10">
    <property type="entry name" value="Glucose Permease (Domain IIA)"/>
    <property type="match status" value="1"/>
</dbReference>
<dbReference type="InterPro" id="IPR047194">
    <property type="entry name" value="CwlT-like_lysozyme"/>
</dbReference>
<sequence length="349" mass="37886">MKKLIGMSSLLPMLILVPVLLIVIVFSRGDTEMNLGGEGSLVGVNAETLAFKEPILKEMQKQQLDKKWLNLLLAHVMQESHGGLLSDDIFQCSESLGLPPNSLGVKESIVQGVSFFKAQLKVVASTTGHEPSPTNEGDVNISSVLYQFPSFGSWLKKERNGKWSEEANYYFYKNIVPGFGAGPGDKDYFKNILQYYDCNSGNLVGGGTGKYIIPVDNPIVSSGFVDRINPVTGQREQHKGLDFAQPMNSAIKAADDGVVVFAGMGSNSNGFNNYGNVVLLEHQKSKEWTLYAHQNAVNVTKGQKVKQGQVIGKVGSTGQSTGAHLHFEIRKQQWGGQIDPAPILGVTGK</sequence>
<feature type="domain" description="CwlT-like lysozyme" evidence="2">
    <location>
        <begin position="48"/>
        <end position="195"/>
    </location>
</feature>
<evidence type="ECO:0000259" key="2">
    <source>
        <dbReference type="Pfam" id="PF13702"/>
    </source>
</evidence>
<gene>
    <name evidence="3" type="ORF">BTBSAS_130020</name>
</gene>
<dbReference type="PANTHER" id="PTHR21666:SF270">
    <property type="entry name" value="MUREIN HYDROLASE ACTIVATOR ENVC"/>
    <property type="match status" value="1"/>
</dbReference>
<dbReference type="PANTHER" id="PTHR21666">
    <property type="entry name" value="PEPTIDASE-RELATED"/>
    <property type="match status" value="1"/>
</dbReference>
<dbReference type="InterPro" id="IPR050570">
    <property type="entry name" value="Cell_wall_metabolism_enzyme"/>
</dbReference>
<feature type="domain" description="M23ase beta-sheet core" evidence="1">
    <location>
        <begin position="237"/>
        <end position="333"/>
    </location>
</feature>
<proteinExistence type="predicted"/>
<dbReference type="Gene3D" id="1.10.530.10">
    <property type="match status" value="1"/>
</dbReference>
<reference evidence="4" key="1">
    <citation type="submission" date="2018-04" db="EMBL/GenBank/DDBJ databases">
        <authorList>
            <person name="Illikoud N."/>
        </authorList>
    </citation>
    <scope>NUCLEOTIDE SEQUENCE [LARGE SCALE GENOMIC DNA]</scope>
</reference>
<dbReference type="Pfam" id="PF13702">
    <property type="entry name" value="Lysozyme_like"/>
    <property type="match status" value="1"/>
</dbReference>
<dbReference type="SUPFAM" id="SSF51261">
    <property type="entry name" value="Duplicated hybrid motif"/>
    <property type="match status" value="1"/>
</dbReference>
<dbReference type="EMBL" id="OUNC01000005">
    <property type="protein sequence ID" value="SPP27240.1"/>
    <property type="molecule type" value="Genomic_DNA"/>
</dbReference>
<dbReference type="AlphaFoldDB" id="A0A2X0QZN7"/>
<evidence type="ECO:0000313" key="4">
    <source>
        <dbReference type="Proteomes" id="UP000270190"/>
    </source>
</evidence>
<dbReference type="GO" id="GO:0004222">
    <property type="term" value="F:metalloendopeptidase activity"/>
    <property type="evidence" value="ECO:0007669"/>
    <property type="project" value="TreeGrafter"/>
</dbReference>
<accession>A0A2X0QZN7</accession>
<dbReference type="Proteomes" id="UP000270190">
    <property type="component" value="Unassembled WGS sequence"/>
</dbReference>
<organism evidence="3 4">
    <name type="scientific">Brochothrix thermosphacta</name>
    <name type="common">Microbacterium thermosphactum</name>
    <dbReference type="NCBI Taxonomy" id="2756"/>
    <lineage>
        <taxon>Bacteria</taxon>
        <taxon>Bacillati</taxon>
        <taxon>Bacillota</taxon>
        <taxon>Bacilli</taxon>
        <taxon>Bacillales</taxon>
        <taxon>Listeriaceae</taxon>
        <taxon>Brochothrix</taxon>
    </lineage>
</organism>
<dbReference type="InterPro" id="IPR011055">
    <property type="entry name" value="Dup_hybrid_motif"/>
</dbReference>
<protein>
    <submittedName>
        <fullName evidence="3">Peptidase family M23 protein (Modular protein)</fullName>
    </submittedName>
</protein>
<dbReference type="InterPro" id="IPR016047">
    <property type="entry name" value="M23ase_b-sheet_dom"/>
</dbReference>
<evidence type="ECO:0000313" key="3">
    <source>
        <dbReference type="EMBL" id="SPP27240.1"/>
    </source>
</evidence>
<name>A0A2X0QZN7_BROTH</name>